<dbReference type="GeneID" id="109422131"/>
<dbReference type="PANTHER" id="PTHR14440">
    <property type="entry name" value="DNA-DIRECTED RNA POLYMERASE I SUBUNIT RPA49"/>
    <property type="match status" value="1"/>
</dbReference>
<keyword evidence="4" id="KW-0804">Transcription</keyword>
<organism evidence="6 7">
    <name type="scientific">Aedes albopictus</name>
    <name type="common">Asian tiger mosquito</name>
    <name type="synonym">Stegomyia albopicta</name>
    <dbReference type="NCBI Taxonomy" id="7160"/>
    <lineage>
        <taxon>Eukaryota</taxon>
        <taxon>Metazoa</taxon>
        <taxon>Ecdysozoa</taxon>
        <taxon>Arthropoda</taxon>
        <taxon>Hexapoda</taxon>
        <taxon>Insecta</taxon>
        <taxon>Pterygota</taxon>
        <taxon>Neoptera</taxon>
        <taxon>Endopterygota</taxon>
        <taxon>Diptera</taxon>
        <taxon>Nematocera</taxon>
        <taxon>Culicoidea</taxon>
        <taxon>Culicidae</taxon>
        <taxon>Culicinae</taxon>
        <taxon>Aedini</taxon>
        <taxon>Aedes</taxon>
        <taxon>Stegomyia</taxon>
    </lineage>
</organism>
<evidence type="ECO:0000256" key="4">
    <source>
        <dbReference type="ARBA" id="ARBA00023163"/>
    </source>
</evidence>
<keyword evidence="3" id="KW-0240">DNA-directed RNA polymerase</keyword>
<evidence type="ECO:0000256" key="2">
    <source>
        <dbReference type="ARBA" id="ARBA00009430"/>
    </source>
</evidence>
<accession>A0ABM1YHX1</accession>
<protein>
    <submittedName>
        <fullName evidence="6">Uncharacterized protein</fullName>
    </submittedName>
</protein>
<dbReference type="Proteomes" id="UP000069940">
    <property type="component" value="Unassembled WGS sequence"/>
</dbReference>
<keyword evidence="5" id="KW-0539">Nucleus</keyword>
<sequence>MKSTTKIVDVVDVQNDRDNPILLSFQNAEMGYKNDSQIHCFRAEDMNRATADEPTPSRMAVVISDQQAYRGYLGENLPSDLMNTYIAIRSKRTGKMRLIQMEECTMLNACYDDNANKFQEEESSLTVMRKFGGKQAIRALERIERSTSNIDVMSESIQHTVTKYDDEQFTEDNAFAKNKVEGELILASMKPPRNPEAKTPAEVYRLQDMLSKMVLDSLKTVGLGLLQKAPESLDFSNVYLTNKVKAALQSKEPDSDENVRTLQICLFMDALCRLLGYRGTNFDKVACSPFSNELYHEIKQNFSQVNQHKPTKTKYTVHKALTHYLALAFMLENGTLNVDQVHGGLNITKNEMLKFAAFIGGSYNSVKNSLTLRMTESSGAGKSSFGGRKRYGKRK</sequence>
<reference evidence="6" key="2">
    <citation type="submission" date="2025-05" db="UniProtKB">
        <authorList>
            <consortium name="EnsemblMetazoa"/>
        </authorList>
    </citation>
    <scope>IDENTIFICATION</scope>
    <source>
        <strain evidence="6">Foshan</strain>
    </source>
</reference>
<name>A0ABM1YHX1_AEDAL</name>
<reference evidence="7" key="1">
    <citation type="journal article" date="2015" name="Proc. Natl. Acad. Sci. U.S.A.">
        <title>Genome sequence of the Asian Tiger mosquito, Aedes albopictus, reveals insights into its biology, genetics, and evolution.</title>
        <authorList>
            <person name="Chen X.G."/>
            <person name="Jiang X."/>
            <person name="Gu J."/>
            <person name="Xu M."/>
            <person name="Wu Y."/>
            <person name="Deng Y."/>
            <person name="Zhang C."/>
            <person name="Bonizzoni M."/>
            <person name="Dermauw W."/>
            <person name="Vontas J."/>
            <person name="Armbruster P."/>
            <person name="Huang X."/>
            <person name="Yang Y."/>
            <person name="Zhang H."/>
            <person name="He W."/>
            <person name="Peng H."/>
            <person name="Liu Y."/>
            <person name="Wu K."/>
            <person name="Chen J."/>
            <person name="Lirakis M."/>
            <person name="Topalis P."/>
            <person name="Van Leeuwen T."/>
            <person name="Hall A.B."/>
            <person name="Jiang X."/>
            <person name="Thorpe C."/>
            <person name="Mueller R.L."/>
            <person name="Sun C."/>
            <person name="Waterhouse R.M."/>
            <person name="Yan G."/>
            <person name="Tu Z.J."/>
            <person name="Fang X."/>
            <person name="James A.A."/>
        </authorList>
    </citation>
    <scope>NUCLEOTIDE SEQUENCE [LARGE SCALE GENOMIC DNA]</scope>
    <source>
        <strain evidence="7">Foshan</strain>
    </source>
</reference>
<evidence type="ECO:0000313" key="6">
    <source>
        <dbReference type="EnsemblMetazoa" id="AALFPA23_009299.P12778"/>
    </source>
</evidence>
<evidence type="ECO:0000256" key="3">
    <source>
        <dbReference type="ARBA" id="ARBA00022478"/>
    </source>
</evidence>
<dbReference type="InterPro" id="IPR009668">
    <property type="entry name" value="RNA_pol-assoc_fac_A49-like"/>
</dbReference>
<evidence type="ECO:0000256" key="5">
    <source>
        <dbReference type="ARBA" id="ARBA00023242"/>
    </source>
</evidence>
<dbReference type="RefSeq" id="XP_019552314.3">
    <property type="nucleotide sequence ID" value="XM_019696769.3"/>
</dbReference>
<comment type="subcellular location">
    <subcellularLocation>
        <location evidence="1">Nucleus</location>
        <location evidence="1">Nucleolus</location>
    </subcellularLocation>
</comment>
<comment type="similarity">
    <text evidence="2">Belongs to the eukaryotic RPA49/POLR1E RNA polymerase subunit family.</text>
</comment>
<dbReference type="Pfam" id="PF06870">
    <property type="entry name" value="RNA_pol_I_A49"/>
    <property type="match status" value="1"/>
</dbReference>
<dbReference type="EnsemblMetazoa" id="AALFPA23_009299.R12778">
    <property type="protein sequence ID" value="AALFPA23_009299.P12778"/>
    <property type="gene ID" value="AALFPA23_009299"/>
</dbReference>
<evidence type="ECO:0000313" key="7">
    <source>
        <dbReference type="Proteomes" id="UP000069940"/>
    </source>
</evidence>
<keyword evidence="7" id="KW-1185">Reference proteome</keyword>
<evidence type="ECO:0000256" key="1">
    <source>
        <dbReference type="ARBA" id="ARBA00004604"/>
    </source>
</evidence>
<proteinExistence type="inferred from homology"/>